<feature type="transmembrane region" description="Helical" evidence="1">
    <location>
        <begin position="39"/>
        <end position="61"/>
    </location>
</feature>
<reference evidence="2 5" key="1">
    <citation type="submission" date="2018-02" db="EMBL/GenBank/DDBJ databases">
        <authorList>
            <person name="Rodrigo-Torres L."/>
            <person name="Arahal R. D."/>
            <person name="Lucena T."/>
        </authorList>
    </citation>
    <scope>NUCLEOTIDE SEQUENCE [LARGE SCALE GENOMIC DNA]</scope>
    <source>
        <strain evidence="2 5">CECT 8486</strain>
    </source>
</reference>
<proteinExistence type="predicted"/>
<dbReference type="AlphaFoldDB" id="A0A2N9KA65"/>
<evidence type="ECO:0000313" key="2">
    <source>
        <dbReference type="EMBL" id="SPD91676.1"/>
    </source>
</evidence>
<keyword evidence="5" id="KW-1185">Reference proteome</keyword>
<reference evidence="3 4" key="2">
    <citation type="submission" date="2018-02" db="EMBL/GenBank/DDBJ databases">
        <authorList>
            <person name="Cohen D.B."/>
            <person name="Kent A.D."/>
        </authorList>
    </citation>
    <scope>NUCLEOTIDE SEQUENCE [LARGE SCALE GENOMIC DNA]</scope>
    <source>
        <strain evidence="3 4">CECT 9216</strain>
    </source>
</reference>
<organism evidence="3 4">
    <name type="scientific">Leuconostoc suionicum</name>
    <dbReference type="NCBI Taxonomy" id="1511761"/>
    <lineage>
        <taxon>Bacteria</taxon>
        <taxon>Bacillati</taxon>
        <taxon>Bacillota</taxon>
        <taxon>Bacilli</taxon>
        <taxon>Lactobacillales</taxon>
        <taxon>Lactobacillaceae</taxon>
        <taxon>Leuconostoc</taxon>
    </lineage>
</organism>
<evidence type="ECO:0000256" key="1">
    <source>
        <dbReference type="SAM" id="Phobius"/>
    </source>
</evidence>
<dbReference type="Proteomes" id="UP000237923">
    <property type="component" value="Unassembled WGS sequence"/>
</dbReference>
<evidence type="ECO:0000313" key="5">
    <source>
        <dbReference type="Proteomes" id="UP000239237"/>
    </source>
</evidence>
<keyword evidence="1" id="KW-0812">Transmembrane</keyword>
<keyword evidence="1" id="KW-0472">Membrane</keyword>
<name>A0A2N9KA65_9LACO</name>
<evidence type="ECO:0008006" key="6">
    <source>
        <dbReference type="Google" id="ProtNLM"/>
    </source>
</evidence>
<evidence type="ECO:0000313" key="3">
    <source>
        <dbReference type="EMBL" id="SPE06955.1"/>
    </source>
</evidence>
<feature type="transmembrane region" description="Helical" evidence="1">
    <location>
        <begin position="110"/>
        <end position="132"/>
    </location>
</feature>
<evidence type="ECO:0000313" key="4">
    <source>
        <dbReference type="Proteomes" id="UP000237923"/>
    </source>
</evidence>
<dbReference type="InterPro" id="IPR009781">
    <property type="entry name" value="DUF1345"/>
</dbReference>
<feature type="transmembrane region" description="Helical" evidence="1">
    <location>
        <begin position="190"/>
        <end position="211"/>
    </location>
</feature>
<dbReference type="Proteomes" id="UP000239237">
    <property type="component" value="Unassembled WGS sequence"/>
</dbReference>
<gene>
    <name evidence="2" type="ORF">LES8486_00660</name>
    <name evidence="3" type="ORF">LES9216_00807</name>
</gene>
<dbReference type="RefSeq" id="WP_105299654.1">
    <property type="nucleotide sequence ID" value="NZ_OKQR01000001.1"/>
</dbReference>
<keyword evidence="1" id="KW-1133">Transmembrane helix</keyword>
<accession>A0A2N9KA65</accession>
<dbReference type="EMBL" id="OKQU01000001">
    <property type="protein sequence ID" value="SPE06955.1"/>
    <property type="molecule type" value="Genomic_DNA"/>
</dbReference>
<dbReference type="Pfam" id="PF07077">
    <property type="entry name" value="DUF1345"/>
    <property type="match status" value="1"/>
</dbReference>
<feature type="transmembrane region" description="Helical" evidence="1">
    <location>
        <begin position="82"/>
        <end position="104"/>
    </location>
</feature>
<protein>
    <recommendedName>
        <fullName evidence="6">DUF1345 domain-containing protein</fullName>
    </recommendedName>
</protein>
<sequence length="214" mass="24339">MKRIKIQKFLHKHGNVFLLALTSGTLVALLTSLTASWEYILLTGWDCAIVVLFCLVIYSFYPMDQGRHTKKVILKEGIRYPLIDAFVVFSSALSVFIVILLLTVSKGSRMEIVFCIFSVFSSWNLIQLLYAIHYTEIYYQNNGGVSFNAKDLPNFWDFLYLAYTIGMTYQVSDTNFSTTRFRKVALGHSLISFAFSTLLIATMINFIASLISGR</sequence>
<dbReference type="EMBL" id="OKQR01000001">
    <property type="protein sequence ID" value="SPD91676.1"/>
    <property type="molecule type" value="Genomic_DNA"/>
</dbReference>
<feature type="transmembrane region" description="Helical" evidence="1">
    <location>
        <begin position="16"/>
        <end position="33"/>
    </location>
</feature>